<dbReference type="EMBL" id="CP000384">
    <property type="protein sequence ID" value="ABG06975.1"/>
    <property type="molecule type" value="Genomic_DNA"/>
</dbReference>
<evidence type="ECO:0008006" key="3">
    <source>
        <dbReference type="Google" id="ProtNLM"/>
    </source>
</evidence>
<dbReference type="PANTHER" id="PTHR47197:SF3">
    <property type="entry name" value="DIHYDRO-HEME D1 DEHYDROGENASE"/>
    <property type="match status" value="1"/>
</dbReference>
<evidence type="ECO:0000313" key="2">
    <source>
        <dbReference type="EMBL" id="ABG06975.1"/>
    </source>
</evidence>
<feature type="compositionally biased region" description="Polar residues" evidence="1">
    <location>
        <begin position="234"/>
        <end position="248"/>
    </location>
</feature>
<sequence length="945" mass="95740">MAGQRSGQGKSRANGRHRRGGGVEPYKWLGAGAVALGLGVAVANGSGIAHADEGAGSAPSASASQDDRGGSQESTNDDDDNQNNKNDEDNEPTEDSDTDDGDTAKDVTAEDDETPDLDDTDELNDDTELDAEDDLGTGDELDAGDFTATHTAESQRALTFVDEEPAAEPEPIAEVDPIVPESPVSAVLPELVAPVGVNTDPEVPPPPVAPTLNELVVAAYRPANQRGTGAAPASAQTTSEPAPSTTQPLAAAAAPSGVIDRVSLGDALPHTVVVSPDGRTVYVVTTTISADGGSVPTSTVYGIDTRTNRPVGDPLAVGYVPQTGFSTTAKPLAFSPDGKRVYVSSMSQGADGQLSGRIDVIDAASGQAAGAPVELVNTAATGLVVSPDGRRLYTANADSTVTVIDLQHNNTPVATVPIGIFSGPGSPGGGPLDIVISQNDAQTVYVFDYAERAVYVLDPATSTTDPDPVLVDGYPLAMALSPDGSRLFVNTMTFADASGSTTSQAGLVVIDTATKSVIGQPILYGSPTEGPATNGVILASPDGRYVYTETFASGSGGVPTGTLWKIDTVAGTVQAVASGLYPSAPVLSPDGTRLYVPAVAVVDGQPQLAIGAVSTADGTMLTRIPIDTGSPTAVAVSPDGTRLYLGQLLGEAGQDPASLTGQLAVIDTGTSNAVTPPRAVNPITLIIRTVTNAVRASVQTIAHAINQNVASVSRLLGTVAGFAGSAIFETGLAWVSAAQALSQIGGKALGNILTAVNVAAAAVSGQFAKIPFILTGAVGDLYSYLAIRNWNAVGFLVGQAVSIWSYVFEQATKIDPRDIPGTLQYAAQNPGVVIRELAGATLTVGVKVATSVGGAVGGVRREAVALAGAVRNVTVDAARAVVTRVSSAGNAVVQGARTTVGVAARAATDVVNTVGRAATKTVDAVVGNARNALNAISKWRPWPFG</sequence>
<dbReference type="AlphaFoldDB" id="A0A5Q5BFK8"/>
<dbReference type="PANTHER" id="PTHR47197">
    <property type="entry name" value="PROTEIN NIRF"/>
    <property type="match status" value="1"/>
</dbReference>
<proteinExistence type="predicted"/>
<organism evidence="2">
    <name type="scientific">Mycobacterium sp. (strain MCS)</name>
    <dbReference type="NCBI Taxonomy" id="164756"/>
    <lineage>
        <taxon>Bacteria</taxon>
        <taxon>Bacillati</taxon>
        <taxon>Actinomycetota</taxon>
        <taxon>Actinomycetes</taxon>
        <taxon>Mycobacteriales</taxon>
        <taxon>Mycobacteriaceae</taxon>
        <taxon>Mycobacterium</taxon>
    </lineage>
</organism>
<dbReference type="InterPro" id="IPR011048">
    <property type="entry name" value="Haem_d1_sf"/>
</dbReference>
<feature type="compositionally biased region" description="Acidic residues" evidence="1">
    <location>
        <begin position="88"/>
        <end position="101"/>
    </location>
</feature>
<protein>
    <recommendedName>
        <fullName evidence="3">YncE family protein</fullName>
    </recommendedName>
</protein>
<dbReference type="InterPro" id="IPR051200">
    <property type="entry name" value="Host-pathogen_enzymatic-act"/>
</dbReference>
<feature type="compositionally biased region" description="Acidic residues" evidence="1">
    <location>
        <begin position="109"/>
        <end position="143"/>
    </location>
</feature>
<gene>
    <name evidence="2" type="ordered locus">Mmcs_0859</name>
</gene>
<evidence type="ECO:0000256" key="1">
    <source>
        <dbReference type="SAM" id="MobiDB-lite"/>
    </source>
</evidence>
<reference evidence="2" key="1">
    <citation type="submission" date="2006-06" db="EMBL/GenBank/DDBJ databases">
        <title>Complete sequence of chromosome of Mycobacterium sp. MCS.</title>
        <authorList>
            <consortium name="US DOE Joint Genome Institute"/>
            <person name="Copeland A."/>
            <person name="Lucas S."/>
            <person name="Lapidus A."/>
            <person name="Barry K."/>
            <person name="Detter J.C."/>
            <person name="Glavina del Rio T."/>
            <person name="Hammon N."/>
            <person name="Israni S."/>
            <person name="Dalin E."/>
            <person name="Tice H."/>
            <person name="Pitluck S."/>
            <person name="Martinez M."/>
            <person name="Schmutz J."/>
            <person name="Larimer F."/>
            <person name="Land M."/>
            <person name="Hauser L."/>
            <person name="Kyrpides N."/>
            <person name="Kim E."/>
            <person name="Miller C.D."/>
            <person name="Hughes J.E."/>
            <person name="Anderson A.J."/>
            <person name="Sims R.C."/>
            <person name="Richardson P."/>
        </authorList>
    </citation>
    <scope>NUCLEOTIDE SEQUENCE [LARGE SCALE GENOMIC DNA]</scope>
    <source>
        <strain evidence="2">MCS</strain>
    </source>
</reference>
<feature type="compositionally biased region" description="Acidic residues" evidence="1">
    <location>
        <begin position="161"/>
        <end position="173"/>
    </location>
</feature>
<feature type="compositionally biased region" description="Low complexity" evidence="1">
    <location>
        <begin position="54"/>
        <end position="64"/>
    </location>
</feature>
<feature type="compositionally biased region" description="Polar residues" evidence="1">
    <location>
        <begin position="1"/>
        <end position="11"/>
    </location>
</feature>
<feature type="region of interest" description="Disordered" evidence="1">
    <location>
        <begin position="226"/>
        <end position="251"/>
    </location>
</feature>
<feature type="region of interest" description="Disordered" evidence="1">
    <location>
        <begin position="49"/>
        <end position="178"/>
    </location>
</feature>
<dbReference type="InterPro" id="IPR015943">
    <property type="entry name" value="WD40/YVTN_repeat-like_dom_sf"/>
</dbReference>
<dbReference type="SUPFAM" id="SSF51004">
    <property type="entry name" value="C-terminal (heme d1) domain of cytochrome cd1-nitrite reductase"/>
    <property type="match status" value="1"/>
</dbReference>
<feature type="compositionally biased region" description="Polar residues" evidence="1">
    <location>
        <begin position="148"/>
        <end position="157"/>
    </location>
</feature>
<dbReference type="KEGG" id="mmc:Mmcs_0859"/>
<name>A0A5Q5BFK8_MYCSS</name>
<dbReference type="Gene3D" id="2.130.10.10">
    <property type="entry name" value="YVTN repeat-like/Quinoprotein amine dehydrogenase"/>
    <property type="match status" value="2"/>
</dbReference>
<feature type="region of interest" description="Disordered" evidence="1">
    <location>
        <begin position="1"/>
        <end position="25"/>
    </location>
</feature>
<accession>A0A5Q5BFK8</accession>